<name>A0ABW4S161_9RHOB</name>
<dbReference type="EMBL" id="JBHUGH010000002">
    <property type="protein sequence ID" value="MFD1911053.1"/>
    <property type="molecule type" value="Genomic_DNA"/>
</dbReference>
<dbReference type="RefSeq" id="WP_390259156.1">
    <property type="nucleotide sequence ID" value="NZ_JBHUGH010000002.1"/>
</dbReference>
<organism evidence="5 6">
    <name type="scientific">Halodurantibacterium flavum</name>
    <dbReference type="NCBI Taxonomy" id="1382802"/>
    <lineage>
        <taxon>Bacteria</taxon>
        <taxon>Pseudomonadati</taxon>
        <taxon>Pseudomonadota</taxon>
        <taxon>Alphaproteobacteria</taxon>
        <taxon>Rhodobacterales</taxon>
        <taxon>Paracoccaceae</taxon>
        <taxon>Halodurantibacterium</taxon>
    </lineage>
</organism>
<evidence type="ECO:0000256" key="1">
    <source>
        <dbReference type="ARBA" id="ARBA00023015"/>
    </source>
</evidence>
<dbReference type="PROSITE" id="PS01124">
    <property type="entry name" value="HTH_ARAC_FAMILY_2"/>
    <property type="match status" value="1"/>
</dbReference>
<gene>
    <name evidence="5" type="ORF">ACFSGJ_02355</name>
</gene>
<dbReference type="InterPro" id="IPR009057">
    <property type="entry name" value="Homeodomain-like_sf"/>
</dbReference>
<keyword evidence="3" id="KW-0804">Transcription</keyword>
<keyword evidence="2" id="KW-0238">DNA-binding</keyword>
<dbReference type="InterPro" id="IPR018060">
    <property type="entry name" value="HTH_AraC"/>
</dbReference>
<proteinExistence type="predicted"/>
<feature type="domain" description="HTH araC/xylS-type" evidence="4">
    <location>
        <begin position="194"/>
        <end position="292"/>
    </location>
</feature>
<evidence type="ECO:0000313" key="5">
    <source>
        <dbReference type="EMBL" id="MFD1911053.1"/>
    </source>
</evidence>
<dbReference type="PANTHER" id="PTHR46796">
    <property type="entry name" value="HTH-TYPE TRANSCRIPTIONAL ACTIVATOR RHAS-RELATED"/>
    <property type="match status" value="1"/>
</dbReference>
<reference evidence="6" key="1">
    <citation type="journal article" date="2019" name="Int. J. Syst. Evol. Microbiol.">
        <title>The Global Catalogue of Microorganisms (GCM) 10K type strain sequencing project: providing services to taxonomists for standard genome sequencing and annotation.</title>
        <authorList>
            <consortium name="The Broad Institute Genomics Platform"/>
            <consortium name="The Broad Institute Genome Sequencing Center for Infectious Disease"/>
            <person name="Wu L."/>
            <person name="Ma J."/>
        </authorList>
    </citation>
    <scope>NUCLEOTIDE SEQUENCE [LARGE SCALE GENOMIC DNA]</scope>
    <source>
        <strain evidence="6">CGMCC 4.7242</strain>
    </source>
</reference>
<protein>
    <submittedName>
        <fullName evidence="5">Helix-turn-helix domain-containing protein</fullName>
    </submittedName>
</protein>
<dbReference type="SUPFAM" id="SSF46689">
    <property type="entry name" value="Homeodomain-like"/>
    <property type="match status" value="2"/>
</dbReference>
<dbReference type="PANTHER" id="PTHR46796:SF6">
    <property type="entry name" value="ARAC SUBFAMILY"/>
    <property type="match status" value="1"/>
</dbReference>
<keyword evidence="1" id="KW-0805">Transcription regulation</keyword>
<evidence type="ECO:0000256" key="3">
    <source>
        <dbReference type="ARBA" id="ARBA00023163"/>
    </source>
</evidence>
<accession>A0ABW4S161</accession>
<comment type="caution">
    <text evidence="5">The sequence shown here is derived from an EMBL/GenBank/DDBJ whole genome shotgun (WGS) entry which is preliminary data.</text>
</comment>
<keyword evidence="6" id="KW-1185">Reference proteome</keyword>
<evidence type="ECO:0000256" key="2">
    <source>
        <dbReference type="ARBA" id="ARBA00023125"/>
    </source>
</evidence>
<sequence>MNLEPCLSYAGLYESGHFESFADRLLSPSELINMVTIERPGGDVSRPAVSDIVLYQELHGGARLNADFGAGRIAATAQKGSLFLAAPNFSVSTVVDGWHRVRSIAFPLQQWRVMLDEASDGRSSFDNAFIYGQNPDSPVIRAALQNLWSLAEDEGAPSRLLARAAGCEILAELCRLRGESFKAAKGGLASWAVRRCKEILHARFDEDICLDELAAEVHLSPFHFARMFKNSFGMPPRVYLTKVRIEKACDLLEKTDLSIMEVALEVGYSSSQVLARVFVKHRHMCPTDYRRLTHGR</sequence>
<dbReference type="Gene3D" id="1.10.10.60">
    <property type="entry name" value="Homeodomain-like"/>
    <property type="match status" value="2"/>
</dbReference>
<evidence type="ECO:0000259" key="4">
    <source>
        <dbReference type="PROSITE" id="PS01124"/>
    </source>
</evidence>
<dbReference type="SMART" id="SM00342">
    <property type="entry name" value="HTH_ARAC"/>
    <property type="match status" value="1"/>
</dbReference>
<dbReference type="Pfam" id="PF12833">
    <property type="entry name" value="HTH_18"/>
    <property type="match status" value="1"/>
</dbReference>
<dbReference type="Proteomes" id="UP001597353">
    <property type="component" value="Unassembled WGS sequence"/>
</dbReference>
<evidence type="ECO:0000313" key="6">
    <source>
        <dbReference type="Proteomes" id="UP001597353"/>
    </source>
</evidence>
<dbReference type="InterPro" id="IPR050204">
    <property type="entry name" value="AraC_XylS_family_regulators"/>
</dbReference>